<dbReference type="AlphaFoldDB" id="A0A523RVR7"/>
<proteinExistence type="predicted"/>
<gene>
    <name evidence="1" type="ORF">E3J84_04650</name>
</gene>
<name>A0A523RVR7_UNCAE</name>
<organism evidence="1 2">
    <name type="scientific">Aerophobetes bacterium</name>
    <dbReference type="NCBI Taxonomy" id="2030807"/>
    <lineage>
        <taxon>Bacteria</taxon>
        <taxon>Candidatus Aerophobota</taxon>
    </lineage>
</organism>
<reference evidence="1 2" key="1">
    <citation type="submission" date="2019-03" db="EMBL/GenBank/DDBJ databases">
        <title>Metabolic potential of uncultured bacteria and archaea associated with petroleum seepage in deep-sea sediments.</title>
        <authorList>
            <person name="Dong X."/>
            <person name="Hubert C."/>
        </authorList>
    </citation>
    <scope>NUCLEOTIDE SEQUENCE [LARGE SCALE GENOMIC DNA]</scope>
    <source>
        <strain evidence="1">E44_bin7</strain>
    </source>
</reference>
<dbReference type="EMBL" id="SOKJ01000257">
    <property type="protein sequence ID" value="TET09882.1"/>
    <property type="molecule type" value="Genomic_DNA"/>
</dbReference>
<sequence>MLEGINHLAKIMQAEGIFKSSKITDVQRKKVKERVSSLPLNFYLYHNSLDIWQGKVYFLIEKEKEKKLVSFAPRKDNDDG</sequence>
<protein>
    <submittedName>
        <fullName evidence="1">Uncharacterized protein</fullName>
    </submittedName>
</protein>
<comment type="caution">
    <text evidence="1">The sequence shown here is derived from an EMBL/GenBank/DDBJ whole genome shotgun (WGS) entry which is preliminary data.</text>
</comment>
<feature type="non-terminal residue" evidence="1">
    <location>
        <position position="80"/>
    </location>
</feature>
<evidence type="ECO:0000313" key="2">
    <source>
        <dbReference type="Proteomes" id="UP000316360"/>
    </source>
</evidence>
<evidence type="ECO:0000313" key="1">
    <source>
        <dbReference type="EMBL" id="TET09882.1"/>
    </source>
</evidence>
<accession>A0A523RVR7</accession>
<dbReference type="Proteomes" id="UP000316360">
    <property type="component" value="Unassembled WGS sequence"/>
</dbReference>